<keyword evidence="3" id="KW-1185">Reference proteome</keyword>
<evidence type="ECO:0000256" key="1">
    <source>
        <dbReference type="SAM" id="SignalP"/>
    </source>
</evidence>
<feature type="signal peptide" evidence="1">
    <location>
        <begin position="1"/>
        <end position="21"/>
    </location>
</feature>
<sequence>MMLPLLLAVVGAVSSVPQAIGEPGPSQQQSFLLSAANDVIRGSGSGIGALEERDSKEPIGIPPVVQTPYVRPEILYRTDHPESVAILSANLTVNPPSVSFYGGPILKNVVVQPLFYGNVSYAKELQNY</sequence>
<proteinExistence type="predicted"/>
<name>A0A1Y2CL07_9FUNG</name>
<dbReference type="AlphaFoldDB" id="A0A1Y2CL07"/>
<organism evidence="2 3">
    <name type="scientific">Rhizoclosmatium globosum</name>
    <dbReference type="NCBI Taxonomy" id="329046"/>
    <lineage>
        <taxon>Eukaryota</taxon>
        <taxon>Fungi</taxon>
        <taxon>Fungi incertae sedis</taxon>
        <taxon>Chytridiomycota</taxon>
        <taxon>Chytridiomycota incertae sedis</taxon>
        <taxon>Chytridiomycetes</taxon>
        <taxon>Chytridiales</taxon>
        <taxon>Chytriomycetaceae</taxon>
        <taxon>Rhizoclosmatium</taxon>
    </lineage>
</organism>
<feature type="chain" id="PRO_5013299514" evidence="1">
    <location>
        <begin position="22"/>
        <end position="128"/>
    </location>
</feature>
<protein>
    <submittedName>
        <fullName evidence="2">Uncharacterized protein</fullName>
    </submittedName>
</protein>
<comment type="caution">
    <text evidence="2">The sequence shown here is derived from an EMBL/GenBank/DDBJ whole genome shotgun (WGS) entry which is preliminary data.</text>
</comment>
<dbReference type="EMBL" id="MCGO01000013">
    <property type="protein sequence ID" value="ORY47719.1"/>
    <property type="molecule type" value="Genomic_DNA"/>
</dbReference>
<dbReference type="Proteomes" id="UP000193642">
    <property type="component" value="Unassembled WGS sequence"/>
</dbReference>
<gene>
    <name evidence="2" type="ORF">BCR33DRAFT_77334</name>
</gene>
<evidence type="ECO:0000313" key="2">
    <source>
        <dbReference type="EMBL" id="ORY47719.1"/>
    </source>
</evidence>
<accession>A0A1Y2CL07</accession>
<dbReference type="OrthoDB" id="10380620at2759"/>
<reference evidence="2 3" key="1">
    <citation type="submission" date="2016-07" db="EMBL/GenBank/DDBJ databases">
        <title>Pervasive Adenine N6-methylation of Active Genes in Fungi.</title>
        <authorList>
            <consortium name="DOE Joint Genome Institute"/>
            <person name="Mondo S.J."/>
            <person name="Dannebaum R.O."/>
            <person name="Kuo R.C."/>
            <person name="Labutti K."/>
            <person name="Haridas S."/>
            <person name="Kuo A."/>
            <person name="Salamov A."/>
            <person name="Ahrendt S.R."/>
            <person name="Lipzen A."/>
            <person name="Sullivan W."/>
            <person name="Andreopoulos W.B."/>
            <person name="Clum A."/>
            <person name="Lindquist E."/>
            <person name="Daum C."/>
            <person name="Ramamoorthy G.K."/>
            <person name="Gryganskyi A."/>
            <person name="Culley D."/>
            <person name="Magnuson J.K."/>
            <person name="James T.Y."/>
            <person name="O'Malley M.A."/>
            <person name="Stajich J.E."/>
            <person name="Spatafora J.W."/>
            <person name="Visel A."/>
            <person name="Grigoriev I.V."/>
        </authorList>
    </citation>
    <scope>NUCLEOTIDE SEQUENCE [LARGE SCALE GENOMIC DNA]</scope>
    <source>
        <strain evidence="2 3">JEL800</strain>
    </source>
</reference>
<keyword evidence="1" id="KW-0732">Signal</keyword>
<evidence type="ECO:0000313" key="3">
    <source>
        <dbReference type="Proteomes" id="UP000193642"/>
    </source>
</evidence>